<organism evidence="2 3">
    <name type="scientific">Candidatus Marsarchaeota G1 archaeon BE_D</name>
    <dbReference type="NCBI Taxonomy" id="1978156"/>
    <lineage>
        <taxon>Archaea</taxon>
        <taxon>Candidatus Marsarchaeota</taxon>
        <taxon>Candidatus Marsarchaeota group 1</taxon>
    </lineage>
</organism>
<dbReference type="InterPro" id="IPR038740">
    <property type="entry name" value="BioF2-like_GNAT_dom"/>
</dbReference>
<sequence>MQNLTVVQSSFTLEPTFFHREEWLSLLQKSYGYQRYDISSDTWTTPLLKVEGIFGKRLISTPFSDYGGPIGEVNANELTDLAKDVLERTSCEYLELRVSDHNLKSALNSLGFCDLAQYATHLFDAQEGGIEWLWQNSLSKTARRYVRKAQKEGIEITEVTTNSEWECAYQAYFKAVKQLGSPCHSRNFFFALRELRPLSHAYLASCNGKNIGTAVFLTGNQSLHLWLIYCLKEYKKLGAIYLLDWVGITLAHNLGLKYFDFGRTRIGSGVELYKHHWKGKDKQIYHIALFKKRRSSPDPSQLKFRMSSILWRFLPDSVIARLGPKIIRSIAL</sequence>
<evidence type="ECO:0000313" key="3">
    <source>
        <dbReference type="Proteomes" id="UP000240569"/>
    </source>
</evidence>
<proteinExistence type="predicted"/>
<evidence type="ECO:0000259" key="1">
    <source>
        <dbReference type="Pfam" id="PF13480"/>
    </source>
</evidence>
<dbReference type="InterPro" id="IPR016181">
    <property type="entry name" value="Acyl_CoA_acyltransferase"/>
</dbReference>
<dbReference type="Gene3D" id="3.40.630.30">
    <property type="match status" value="1"/>
</dbReference>
<name>A0A2R6AFS9_9ARCH</name>
<dbReference type="SUPFAM" id="SSF55729">
    <property type="entry name" value="Acyl-CoA N-acyltransferases (Nat)"/>
    <property type="match status" value="1"/>
</dbReference>
<evidence type="ECO:0000313" key="2">
    <source>
        <dbReference type="EMBL" id="PSN85244.1"/>
    </source>
</evidence>
<dbReference type="Pfam" id="PF13480">
    <property type="entry name" value="Acetyltransf_6"/>
    <property type="match status" value="1"/>
</dbReference>
<reference evidence="2 3" key="1">
    <citation type="submission" date="2017-04" db="EMBL/GenBank/DDBJ databases">
        <title>Novel microbial lineages endemic to geothermal iron-oxide mats fill important gaps in the evolutionary history of Archaea.</title>
        <authorList>
            <person name="Jay Z.J."/>
            <person name="Beam J.P."/>
            <person name="Dlakic M."/>
            <person name="Rusch D.B."/>
            <person name="Kozubal M.A."/>
            <person name="Inskeep W.P."/>
        </authorList>
    </citation>
    <scope>NUCLEOTIDE SEQUENCE [LARGE SCALE GENOMIC DNA]</scope>
    <source>
        <strain evidence="2">BE_D</strain>
    </source>
</reference>
<dbReference type="Proteomes" id="UP000240569">
    <property type="component" value="Unassembled WGS sequence"/>
</dbReference>
<accession>A0A2R6AFS9</accession>
<gene>
    <name evidence="2" type="ORF">B9Q02_07120</name>
</gene>
<feature type="domain" description="BioF2-like acetyltransferase" evidence="1">
    <location>
        <begin position="139"/>
        <end position="274"/>
    </location>
</feature>
<protein>
    <recommendedName>
        <fullName evidence="1">BioF2-like acetyltransferase domain-containing protein</fullName>
    </recommendedName>
</protein>
<comment type="caution">
    <text evidence="2">The sequence shown here is derived from an EMBL/GenBank/DDBJ whole genome shotgun (WGS) entry which is preliminary data.</text>
</comment>
<dbReference type="EMBL" id="NEXD01000039">
    <property type="protein sequence ID" value="PSN85244.1"/>
    <property type="molecule type" value="Genomic_DNA"/>
</dbReference>
<dbReference type="AlphaFoldDB" id="A0A2R6AFS9"/>